<dbReference type="EMBL" id="BRZM01004886">
    <property type="protein sequence ID" value="GLD60276.1"/>
    <property type="molecule type" value="Genomic_DNA"/>
</dbReference>
<feature type="compositionally biased region" description="Polar residues" evidence="3">
    <location>
        <begin position="322"/>
        <end position="332"/>
    </location>
</feature>
<evidence type="ECO:0000313" key="5">
    <source>
        <dbReference type="Proteomes" id="UP001279410"/>
    </source>
</evidence>
<dbReference type="GO" id="GO:0006355">
    <property type="term" value="P:regulation of DNA-templated transcription"/>
    <property type="evidence" value="ECO:0007669"/>
    <property type="project" value="TreeGrafter"/>
</dbReference>
<dbReference type="PANTHER" id="PTHR16516:SF4">
    <property type="entry name" value="C2H2-TYPE DOMAIN-CONTAINING PROTEIN"/>
    <property type="match status" value="1"/>
</dbReference>
<organism evidence="4 5">
    <name type="scientific">Lates japonicus</name>
    <name type="common">Japanese lates</name>
    <dbReference type="NCBI Taxonomy" id="270547"/>
    <lineage>
        <taxon>Eukaryota</taxon>
        <taxon>Metazoa</taxon>
        <taxon>Chordata</taxon>
        <taxon>Craniata</taxon>
        <taxon>Vertebrata</taxon>
        <taxon>Euteleostomi</taxon>
        <taxon>Actinopterygii</taxon>
        <taxon>Neopterygii</taxon>
        <taxon>Teleostei</taxon>
        <taxon>Neoteleostei</taxon>
        <taxon>Acanthomorphata</taxon>
        <taxon>Carangaria</taxon>
        <taxon>Carangaria incertae sedis</taxon>
        <taxon>Centropomidae</taxon>
        <taxon>Lates</taxon>
    </lineage>
</organism>
<dbReference type="GO" id="GO:0005634">
    <property type="term" value="C:nucleus"/>
    <property type="evidence" value="ECO:0007669"/>
    <property type="project" value="UniProtKB-SubCell"/>
</dbReference>
<evidence type="ECO:0000256" key="3">
    <source>
        <dbReference type="SAM" id="MobiDB-lite"/>
    </source>
</evidence>
<evidence type="ECO:0000256" key="2">
    <source>
        <dbReference type="ARBA" id="ARBA00023242"/>
    </source>
</evidence>
<name>A0AAD3MV47_LATJO</name>
<reference evidence="4" key="1">
    <citation type="submission" date="2022-08" db="EMBL/GenBank/DDBJ databases">
        <title>Genome sequencing of akame (Lates japonicus).</title>
        <authorList>
            <person name="Hashiguchi Y."/>
            <person name="Takahashi H."/>
        </authorList>
    </citation>
    <scope>NUCLEOTIDE SEQUENCE</scope>
    <source>
        <strain evidence="4">Kochi</strain>
    </source>
</reference>
<gene>
    <name evidence="4" type="ORF">AKAME5_002898600</name>
</gene>
<feature type="compositionally biased region" description="Polar residues" evidence="3">
    <location>
        <begin position="340"/>
        <end position="351"/>
    </location>
</feature>
<dbReference type="PANTHER" id="PTHR16516">
    <property type="entry name" value="AGAP007109-PA"/>
    <property type="match status" value="1"/>
</dbReference>
<evidence type="ECO:0000256" key="1">
    <source>
        <dbReference type="ARBA" id="ARBA00004123"/>
    </source>
</evidence>
<feature type="compositionally biased region" description="Basic and acidic residues" evidence="3">
    <location>
        <begin position="58"/>
        <end position="69"/>
    </location>
</feature>
<protein>
    <submittedName>
        <fullName evidence="4">PR domain zinc finger protein 8-like protein</fullName>
    </submittedName>
</protein>
<proteinExistence type="predicted"/>
<comment type="subcellular location">
    <subcellularLocation>
        <location evidence="1">Nucleus</location>
    </subcellularLocation>
</comment>
<keyword evidence="5" id="KW-1185">Reference proteome</keyword>
<feature type="compositionally biased region" description="Basic and acidic residues" evidence="3">
    <location>
        <begin position="305"/>
        <end position="317"/>
    </location>
</feature>
<sequence length="351" mass="39673">MQPGIWYGRAASYSAQYAHNLLDIEATAKHGKTRSATDVAGTPEIIKCAGNQRMSLNRDKIEGRRRPDRTSSPLLLLPPQHPFTGGIEKKISESQGEGNTRLCLAIFPKCALGTWEWERRGRQYGRKIQSDNLTDGSHFLPRSIWTGDKKFSSIQRSLQQWCDSYAQHPCRRVLRVHVLQNTFYDTIAFIAQKSCDKREPTYVFRGCAVRGAETTEAFLKAGPAARADHPGHPQEEGAAGHDQELSSPLGFTDMTRGSSQGKEDTVAGRFTGYATWKLRGKRRVTDFHNIARDLEHKTRQQRGRRLQEKEIRGDLYPKGRKTASQQRYNSPSRPEEMTEAFTSRTVTGHNN</sequence>
<comment type="caution">
    <text evidence="4">The sequence shown here is derived from an EMBL/GenBank/DDBJ whole genome shotgun (WGS) entry which is preliminary data.</text>
</comment>
<accession>A0AAD3MV47</accession>
<feature type="region of interest" description="Disordered" evidence="3">
    <location>
        <begin position="296"/>
        <end position="351"/>
    </location>
</feature>
<feature type="region of interest" description="Disordered" evidence="3">
    <location>
        <begin position="224"/>
        <end position="266"/>
    </location>
</feature>
<keyword evidence="2" id="KW-0539">Nucleus</keyword>
<feature type="region of interest" description="Disordered" evidence="3">
    <location>
        <begin position="58"/>
        <end position="77"/>
    </location>
</feature>
<dbReference type="AlphaFoldDB" id="A0AAD3MV47"/>
<feature type="compositionally biased region" description="Basic and acidic residues" evidence="3">
    <location>
        <begin position="226"/>
        <end position="244"/>
    </location>
</feature>
<evidence type="ECO:0000313" key="4">
    <source>
        <dbReference type="EMBL" id="GLD60276.1"/>
    </source>
</evidence>
<dbReference type="Proteomes" id="UP001279410">
    <property type="component" value="Unassembled WGS sequence"/>
</dbReference>
<dbReference type="InterPro" id="IPR052296">
    <property type="entry name" value="TR-Histone_Methyltrans"/>
</dbReference>